<dbReference type="GeneID" id="24812189"/>
<dbReference type="EMBL" id="JAAYUN010000058">
    <property type="protein sequence ID" value="NLJ22139.1"/>
    <property type="molecule type" value="Genomic_DNA"/>
</dbReference>
<keyword evidence="2" id="KW-1133">Transmembrane helix</keyword>
<feature type="region of interest" description="Disordered" evidence="1">
    <location>
        <begin position="80"/>
        <end position="104"/>
    </location>
</feature>
<gene>
    <name evidence="3" type="ORF">GX426_03395</name>
</gene>
<organism evidence="3 4">
    <name type="scientific">Methanothrix soehngenii</name>
    <name type="common">Methanosaeta concilii</name>
    <dbReference type="NCBI Taxonomy" id="2223"/>
    <lineage>
        <taxon>Archaea</taxon>
        <taxon>Methanobacteriati</taxon>
        <taxon>Methanobacteriota</taxon>
        <taxon>Stenosarchaea group</taxon>
        <taxon>Methanomicrobia</taxon>
        <taxon>Methanotrichales</taxon>
        <taxon>Methanotrichaceae</taxon>
        <taxon>Methanothrix</taxon>
    </lineage>
</organism>
<dbReference type="RefSeq" id="WP_048131955.1">
    <property type="nucleotide sequence ID" value="NZ_CAJYDL010000001.1"/>
</dbReference>
<feature type="transmembrane region" description="Helical" evidence="2">
    <location>
        <begin position="109"/>
        <end position="132"/>
    </location>
</feature>
<accession>A0A7K4AGP2</accession>
<feature type="compositionally biased region" description="Basic and acidic residues" evidence="1">
    <location>
        <begin position="86"/>
        <end position="101"/>
    </location>
</feature>
<name>A0A7K4AGP2_METSH</name>
<dbReference type="Proteomes" id="UP000544742">
    <property type="component" value="Unassembled WGS sequence"/>
</dbReference>
<keyword evidence="2" id="KW-0472">Membrane</keyword>
<keyword evidence="2" id="KW-0812">Transmembrane</keyword>
<sequence length="146" mass="16037">MALEGIKSAAILLILLAFLCAHASGVENKTAYTRDGVHFVSKERMEENILYEYARSSDYREVQVPLDTIVVGASVIPELGGEEEMQEAKGDEGEKGKKSPNAEENAPRYPYAAIGVGVLLICGLVASVACIWSKKGRRGRRKLRRR</sequence>
<evidence type="ECO:0000256" key="2">
    <source>
        <dbReference type="SAM" id="Phobius"/>
    </source>
</evidence>
<comment type="caution">
    <text evidence="3">The sequence shown here is derived from an EMBL/GenBank/DDBJ whole genome shotgun (WGS) entry which is preliminary data.</text>
</comment>
<evidence type="ECO:0000313" key="3">
    <source>
        <dbReference type="EMBL" id="NLJ22139.1"/>
    </source>
</evidence>
<protein>
    <submittedName>
        <fullName evidence="3">Uncharacterized protein</fullName>
    </submittedName>
</protein>
<proteinExistence type="predicted"/>
<evidence type="ECO:0000313" key="4">
    <source>
        <dbReference type="Proteomes" id="UP000544742"/>
    </source>
</evidence>
<evidence type="ECO:0000256" key="1">
    <source>
        <dbReference type="SAM" id="MobiDB-lite"/>
    </source>
</evidence>
<dbReference type="AlphaFoldDB" id="A0A7K4AGP2"/>
<reference evidence="3 4" key="1">
    <citation type="journal article" date="2020" name="Biotechnol. Biofuels">
        <title>New insights from the biogas microbiome by comprehensive genome-resolved metagenomics of nearly 1600 species originating from multiple anaerobic digesters.</title>
        <authorList>
            <person name="Campanaro S."/>
            <person name="Treu L."/>
            <person name="Rodriguez-R L.M."/>
            <person name="Kovalovszki A."/>
            <person name="Ziels R.M."/>
            <person name="Maus I."/>
            <person name="Zhu X."/>
            <person name="Kougias P.G."/>
            <person name="Basile A."/>
            <person name="Luo G."/>
            <person name="Schluter A."/>
            <person name="Konstantinidis K.T."/>
            <person name="Angelidaki I."/>
        </authorList>
    </citation>
    <scope>NUCLEOTIDE SEQUENCE [LARGE SCALE GENOMIC DNA]</scope>
    <source>
        <strain evidence="3">AS27yjCOA_157</strain>
    </source>
</reference>